<keyword evidence="3 5" id="KW-0418">Kinase</keyword>
<organism evidence="5 6">
    <name type="scientific">Pontivivens ytuae</name>
    <dbReference type="NCBI Taxonomy" id="2789856"/>
    <lineage>
        <taxon>Bacteria</taxon>
        <taxon>Pseudomonadati</taxon>
        <taxon>Pseudomonadota</taxon>
        <taxon>Alphaproteobacteria</taxon>
        <taxon>Rhodobacterales</taxon>
        <taxon>Paracoccaceae</taxon>
        <taxon>Pontivivens</taxon>
    </lineage>
</organism>
<keyword evidence="6" id="KW-1185">Reference proteome</keyword>
<dbReference type="InterPro" id="IPR011611">
    <property type="entry name" value="PfkB_dom"/>
</dbReference>
<evidence type="ECO:0000259" key="4">
    <source>
        <dbReference type="Pfam" id="PF00294"/>
    </source>
</evidence>
<dbReference type="Proteomes" id="UP000594800">
    <property type="component" value="Chromosome"/>
</dbReference>
<dbReference type="PANTHER" id="PTHR43085:SF57">
    <property type="entry name" value="CARBOHYDRATE KINASE PFKB DOMAIN-CONTAINING PROTEIN"/>
    <property type="match status" value="1"/>
</dbReference>
<dbReference type="KEGG" id="poz:I0K15_19910"/>
<dbReference type="Pfam" id="PF00294">
    <property type="entry name" value="PfkB"/>
    <property type="match status" value="1"/>
</dbReference>
<dbReference type="EMBL" id="CP064942">
    <property type="protein sequence ID" value="QPH54005.1"/>
    <property type="molecule type" value="Genomic_DNA"/>
</dbReference>
<sequence length="276" mass="27322">MDRMSVLCIGAAHWDIIARAEGRVAFGNDLPGVVERRPGGVACNVALALARAGVEVELAATIGSDPAGEELAAALAEAGITLRLQRIAAPTDRYIAIEDGSGALVAAIADTRALEAGAATLIDGLATTDGPVVLDGNLPEATLATLPAFSDLRLVPASAAKAVHLLPLITRGAGVYANLSEATALTGRAGPESAATELIQRGARFALVTAGAGAAVLARADGTTSALPRPALGSVTGAGDALVAGHIAAELRGLDDAAALDEALAAAARHLTGDTA</sequence>
<evidence type="ECO:0000256" key="3">
    <source>
        <dbReference type="ARBA" id="ARBA00022777"/>
    </source>
</evidence>
<name>A0A7S9QCN8_9RHOB</name>
<proteinExistence type="inferred from homology"/>
<dbReference type="Gene3D" id="3.40.1190.20">
    <property type="match status" value="1"/>
</dbReference>
<keyword evidence="2" id="KW-0808">Transferase</keyword>
<dbReference type="InterPro" id="IPR050306">
    <property type="entry name" value="PfkB_Carbo_kinase"/>
</dbReference>
<comment type="similarity">
    <text evidence="1">Belongs to the carbohydrate kinase PfkB family.</text>
</comment>
<evidence type="ECO:0000313" key="6">
    <source>
        <dbReference type="Proteomes" id="UP000594800"/>
    </source>
</evidence>
<dbReference type="SUPFAM" id="SSF53613">
    <property type="entry name" value="Ribokinase-like"/>
    <property type="match status" value="1"/>
</dbReference>
<evidence type="ECO:0000256" key="1">
    <source>
        <dbReference type="ARBA" id="ARBA00010688"/>
    </source>
</evidence>
<dbReference type="AlphaFoldDB" id="A0A7S9QCN8"/>
<protein>
    <submittedName>
        <fullName evidence="5">Kinase</fullName>
    </submittedName>
</protein>
<dbReference type="PANTHER" id="PTHR43085">
    <property type="entry name" value="HEXOKINASE FAMILY MEMBER"/>
    <property type="match status" value="1"/>
</dbReference>
<evidence type="ECO:0000313" key="5">
    <source>
        <dbReference type="EMBL" id="QPH54005.1"/>
    </source>
</evidence>
<dbReference type="GO" id="GO:0016301">
    <property type="term" value="F:kinase activity"/>
    <property type="evidence" value="ECO:0007669"/>
    <property type="project" value="UniProtKB-KW"/>
</dbReference>
<feature type="domain" description="Carbohydrate kinase PfkB" evidence="4">
    <location>
        <begin position="5"/>
        <end position="268"/>
    </location>
</feature>
<reference evidence="5 6" key="1">
    <citation type="submission" date="2020-11" db="EMBL/GenBank/DDBJ databases">
        <title>Description of Pontivivens ytuae sp. nov. isolated from deep sea sediment of Mariana Trench.</title>
        <authorList>
            <person name="Wang Z."/>
            <person name="Sun Q.-L."/>
            <person name="Xu X.-D."/>
            <person name="Tang Y.-Z."/>
            <person name="Zhang J."/>
        </authorList>
    </citation>
    <scope>NUCLEOTIDE SEQUENCE [LARGE SCALE GENOMIC DNA]</scope>
    <source>
        <strain evidence="5 6">MT2928</strain>
    </source>
</reference>
<gene>
    <name evidence="5" type="ORF">I0K15_19910</name>
</gene>
<evidence type="ECO:0000256" key="2">
    <source>
        <dbReference type="ARBA" id="ARBA00022679"/>
    </source>
</evidence>
<accession>A0A7S9QCN8</accession>
<dbReference type="InterPro" id="IPR029056">
    <property type="entry name" value="Ribokinase-like"/>
</dbReference>